<evidence type="ECO:0000313" key="4">
    <source>
        <dbReference type="Proteomes" id="UP000237000"/>
    </source>
</evidence>
<dbReference type="PANTHER" id="PTHR34145">
    <property type="entry name" value="OS02G0105600 PROTEIN"/>
    <property type="match status" value="1"/>
</dbReference>
<dbReference type="Pfam" id="PF23622">
    <property type="entry name" value="LRR_At1g61320_AtMIF1"/>
    <property type="match status" value="1"/>
</dbReference>
<dbReference type="EMBL" id="JXTC01000293">
    <property type="protein sequence ID" value="PON68674.1"/>
    <property type="molecule type" value="Genomic_DNA"/>
</dbReference>
<dbReference type="InterPro" id="IPR055411">
    <property type="entry name" value="LRR_FXL15/At3g58940/PEG3-like"/>
</dbReference>
<dbReference type="Gene3D" id="1.20.1280.50">
    <property type="match status" value="1"/>
</dbReference>
<proteinExistence type="predicted"/>
<keyword evidence="4" id="KW-1185">Reference proteome</keyword>
<dbReference type="OrthoDB" id="1194127at2759"/>
<reference evidence="4" key="1">
    <citation type="submission" date="2016-06" db="EMBL/GenBank/DDBJ databases">
        <title>Parallel loss of symbiosis genes in relatives of nitrogen-fixing non-legume Parasponia.</title>
        <authorList>
            <person name="Van Velzen R."/>
            <person name="Holmer R."/>
            <person name="Bu F."/>
            <person name="Rutten L."/>
            <person name="Van Zeijl A."/>
            <person name="Liu W."/>
            <person name="Santuari L."/>
            <person name="Cao Q."/>
            <person name="Sharma T."/>
            <person name="Shen D."/>
            <person name="Roswanjaya Y."/>
            <person name="Wardhani T."/>
            <person name="Kalhor M.S."/>
            <person name="Jansen J."/>
            <person name="Van den Hoogen J."/>
            <person name="Gungor B."/>
            <person name="Hartog M."/>
            <person name="Hontelez J."/>
            <person name="Verver J."/>
            <person name="Yang W.-C."/>
            <person name="Schijlen E."/>
            <person name="Repin R."/>
            <person name="Schilthuizen M."/>
            <person name="Schranz E."/>
            <person name="Heidstra R."/>
            <person name="Miyata K."/>
            <person name="Fedorova E."/>
            <person name="Kohlen W."/>
            <person name="Bisseling T."/>
            <person name="Smit S."/>
            <person name="Geurts R."/>
        </authorList>
    </citation>
    <scope>NUCLEOTIDE SEQUENCE [LARGE SCALE GENOMIC DNA]</scope>
    <source>
        <strain evidence="4">cv. RG33-2</strain>
    </source>
</reference>
<protein>
    <submittedName>
        <fullName evidence="3">F-box domain containing protein</fullName>
    </submittedName>
</protein>
<dbReference type="SUPFAM" id="SSF52047">
    <property type="entry name" value="RNI-like"/>
    <property type="match status" value="1"/>
</dbReference>
<dbReference type="PROSITE" id="PS50181">
    <property type="entry name" value="FBOX"/>
    <property type="match status" value="1"/>
</dbReference>
<dbReference type="Pfam" id="PF00646">
    <property type="entry name" value="F-box"/>
    <property type="match status" value="1"/>
</dbReference>
<dbReference type="SMART" id="SM00256">
    <property type="entry name" value="FBOX"/>
    <property type="match status" value="1"/>
</dbReference>
<dbReference type="Gene3D" id="3.80.10.10">
    <property type="entry name" value="Ribonuclease Inhibitor"/>
    <property type="match status" value="1"/>
</dbReference>
<dbReference type="FunCoup" id="A0A2P5D5W8">
    <property type="interactions" value="1660"/>
</dbReference>
<accession>A0A2P5D5W8</accession>
<dbReference type="Pfam" id="PF24758">
    <property type="entry name" value="LRR_At5g56370"/>
    <property type="match status" value="1"/>
</dbReference>
<dbReference type="InterPro" id="IPR036047">
    <property type="entry name" value="F-box-like_dom_sf"/>
</dbReference>
<gene>
    <name evidence="3" type="ORF">TorRG33x02_261540</name>
</gene>
<dbReference type="InterPro" id="IPR032675">
    <property type="entry name" value="LRR_dom_sf"/>
</dbReference>
<dbReference type="PANTHER" id="PTHR34145:SF28">
    <property type="entry name" value="F-BOX DOMAIN-CONTAINING PROTEIN"/>
    <property type="match status" value="1"/>
</dbReference>
<dbReference type="InterPro" id="IPR055357">
    <property type="entry name" value="LRR_At1g61320_AtMIF1"/>
</dbReference>
<dbReference type="SUPFAM" id="SSF81383">
    <property type="entry name" value="F-box domain"/>
    <property type="match status" value="1"/>
</dbReference>
<dbReference type="Proteomes" id="UP000237000">
    <property type="component" value="Unassembled WGS sequence"/>
</dbReference>
<evidence type="ECO:0000256" key="1">
    <source>
        <dbReference type="SAM" id="MobiDB-lite"/>
    </source>
</evidence>
<organism evidence="3 4">
    <name type="scientific">Trema orientale</name>
    <name type="common">Charcoal tree</name>
    <name type="synonym">Celtis orientalis</name>
    <dbReference type="NCBI Taxonomy" id="63057"/>
    <lineage>
        <taxon>Eukaryota</taxon>
        <taxon>Viridiplantae</taxon>
        <taxon>Streptophyta</taxon>
        <taxon>Embryophyta</taxon>
        <taxon>Tracheophyta</taxon>
        <taxon>Spermatophyta</taxon>
        <taxon>Magnoliopsida</taxon>
        <taxon>eudicotyledons</taxon>
        <taxon>Gunneridae</taxon>
        <taxon>Pentapetalae</taxon>
        <taxon>rosids</taxon>
        <taxon>fabids</taxon>
        <taxon>Rosales</taxon>
        <taxon>Cannabaceae</taxon>
        <taxon>Trema</taxon>
    </lineage>
</organism>
<dbReference type="InParanoid" id="A0A2P5D5W8"/>
<dbReference type="AlphaFoldDB" id="A0A2P5D5W8"/>
<evidence type="ECO:0000313" key="3">
    <source>
        <dbReference type="EMBL" id="PON68674.1"/>
    </source>
</evidence>
<evidence type="ECO:0000259" key="2">
    <source>
        <dbReference type="PROSITE" id="PS50181"/>
    </source>
</evidence>
<dbReference type="InterPro" id="IPR001810">
    <property type="entry name" value="F-box_dom"/>
</dbReference>
<feature type="region of interest" description="Disordered" evidence="1">
    <location>
        <begin position="1"/>
        <end position="30"/>
    </location>
</feature>
<comment type="caution">
    <text evidence="3">The sequence shown here is derived from an EMBL/GenBank/DDBJ whole genome shotgun (WGS) entry which is preliminary data.</text>
</comment>
<feature type="domain" description="F-box" evidence="2">
    <location>
        <begin position="34"/>
        <end position="70"/>
    </location>
</feature>
<dbReference type="CDD" id="cd22160">
    <property type="entry name" value="F-box_AtFBL13-like"/>
    <property type="match status" value="1"/>
</dbReference>
<sequence length="477" mass="54116">MAGKGVETHTAPQAKKRVKTTSDAQTQTPHPLAVDRISTLPNSLIQHILSFLPIFDAVRTSLLSRRWRRMWYSVPTLCFNGSDIDFGSPKDREGFYNYVDNCLKHLKIGMGSNVDSVNITSFKLDLRPYGRSNASYLDNWLAFVVESKVKELNLSLEKESSSNRGRFYHYSLPEMVVNARNLTIMELKGLGLSTSCTFSLPSLKTLSLVDVLLADAALDNLLLGCPSLEKFLLSDCSYLRFGRFRSSSLRFLEIESTGFLSMQVEAINLESFVLFDVCCHKMNLSACRAIRNVSLSDFSAGQSLDFLSELPLLENLTMSKCDGLDHIKISSHHLRSFYLNNNSEVKVTVRLAPNLALFRYNGNLKFSLSMESPNLLNGSFIIHEPPESYDANWYIDLINFLLNLNCSWNIISLHVHSDEALILPEYVRRVCRSPMLNWKHLKVMTTCEPKSKSDLRDALFWFSPSLETLSINQINYK</sequence>
<dbReference type="InterPro" id="IPR053781">
    <property type="entry name" value="F-box_AtFBL13-like"/>
</dbReference>
<dbReference type="InterPro" id="IPR053772">
    <property type="entry name" value="At1g61320/At1g61330-like"/>
</dbReference>
<name>A0A2P5D5W8_TREOI</name>